<evidence type="ECO:0000313" key="2">
    <source>
        <dbReference type="EMBL" id="NVO83500.1"/>
    </source>
</evidence>
<feature type="signal peptide" evidence="1">
    <location>
        <begin position="1"/>
        <end position="20"/>
    </location>
</feature>
<protein>
    <submittedName>
        <fullName evidence="2">DUF2141 domain-containing protein</fullName>
    </submittedName>
</protein>
<dbReference type="InterPro" id="IPR018673">
    <property type="entry name" value="DUF2141"/>
</dbReference>
<evidence type="ECO:0000256" key="1">
    <source>
        <dbReference type="SAM" id="SignalP"/>
    </source>
</evidence>
<dbReference type="Proteomes" id="UP000626554">
    <property type="component" value="Unassembled WGS sequence"/>
</dbReference>
<keyword evidence="3" id="KW-1185">Reference proteome</keyword>
<gene>
    <name evidence="2" type="ORF">HW556_01265</name>
</gene>
<keyword evidence="1" id="KW-0732">Signal</keyword>
<feature type="chain" id="PRO_5046364865" evidence="1">
    <location>
        <begin position="21"/>
        <end position="162"/>
    </location>
</feature>
<dbReference type="Pfam" id="PF09912">
    <property type="entry name" value="DUF2141"/>
    <property type="match status" value="1"/>
</dbReference>
<reference evidence="2 3" key="1">
    <citation type="submission" date="2020-05" db="EMBL/GenBank/DDBJ databases">
        <title>Hymenobacter terrestris sp. nov. and Hymenobacter lapidiphilus sp. nov., isolated from regoliths in Antarctica.</title>
        <authorList>
            <person name="Sedlacek I."/>
            <person name="Pantucek R."/>
            <person name="Zeman M."/>
            <person name="Holochova P."/>
            <person name="Kralova S."/>
            <person name="Stankova E."/>
            <person name="Sedo O."/>
            <person name="Micenkova L."/>
            <person name="Svec P."/>
            <person name="Gupta V."/>
            <person name="Sood U."/>
            <person name="Korpole U.S."/>
            <person name="Lal R."/>
        </authorList>
    </citation>
    <scope>NUCLEOTIDE SEQUENCE [LARGE SCALE GENOMIC DNA]</scope>
    <source>
        <strain evidence="2 3">P5252</strain>
    </source>
</reference>
<proteinExistence type="predicted"/>
<dbReference type="RefSeq" id="WP_176897243.1">
    <property type="nucleotide sequence ID" value="NZ_JABKAV010000002.1"/>
</dbReference>
<name>A0ABX2PXT8_9BACT</name>
<evidence type="ECO:0000313" key="3">
    <source>
        <dbReference type="Proteomes" id="UP000626554"/>
    </source>
</evidence>
<organism evidence="2 3">
    <name type="scientific">Hymenobacter terrestris</name>
    <dbReference type="NCBI Taxonomy" id="2748310"/>
    <lineage>
        <taxon>Bacteria</taxon>
        <taxon>Pseudomonadati</taxon>
        <taxon>Bacteroidota</taxon>
        <taxon>Cytophagia</taxon>
        <taxon>Cytophagales</taxon>
        <taxon>Hymenobacteraceae</taxon>
        <taxon>Hymenobacter</taxon>
    </lineage>
</organism>
<accession>A0ABX2PXT8</accession>
<dbReference type="EMBL" id="JABKAV010000002">
    <property type="protein sequence ID" value="NVO83500.1"/>
    <property type="molecule type" value="Genomic_DNA"/>
</dbReference>
<comment type="caution">
    <text evidence="2">The sequence shown here is derived from an EMBL/GenBank/DDBJ whole genome shotgun (WGS) entry which is preliminary data.</text>
</comment>
<sequence>MRILLPLLSVLCTTLQSAVATPPTPGSFLPSPGAAPIFPESGLAVTVVVSALASESSAVKLYFYNVRETFLVPKGYAFMRVVKPNGQRQVRLPVQLPPGEWAVVITQDLNNNDKVDKNFLGIPTEPFAFSNNVRPRLAPPAFDDCKFAVREPGQVVSIKLLK</sequence>